<evidence type="ECO:0000313" key="1">
    <source>
        <dbReference type="EMBL" id="TLS36639.1"/>
    </source>
</evidence>
<dbReference type="RefSeq" id="WP_138127342.1">
    <property type="nucleotide sequence ID" value="NZ_SWLG01000009.1"/>
</dbReference>
<proteinExistence type="predicted"/>
<dbReference type="InterPro" id="IPR009384">
    <property type="entry name" value="SwrD-like"/>
</dbReference>
<protein>
    <recommendedName>
        <fullName evidence="3">Flagellar protein FlbD</fullName>
    </recommendedName>
</protein>
<comment type="caution">
    <text evidence="1">The sequence shown here is derived from an EMBL/GenBank/DDBJ whole genome shotgun (WGS) entry which is preliminary data.</text>
</comment>
<name>A0A5R9F282_9BACL</name>
<keyword evidence="2" id="KW-1185">Reference proteome</keyword>
<dbReference type="EMBL" id="SWLG01000009">
    <property type="protein sequence ID" value="TLS36639.1"/>
    <property type="molecule type" value="Genomic_DNA"/>
</dbReference>
<evidence type="ECO:0000313" key="2">
    <source>
        <dbReference type="Proteomes" id="UP000308230"/>
    </source>
</evidence>
<gene>
    <name evidence="1" type="ORF">FCL54_14045</name>
</gene>
<dbReference type="AlphaFoldDB" id="A0A5R9F282"/>
<reference evidence="1 2" key="1">
    <citation type="submission" date="2019-04" db="EMBL/GenBank/DDBJ databases">
        <title>Bacillus caeni sp. nov., a bacterium isolated from mangrove sediment.</title>
        <authorList>
            <person name="Huang H."/>
            <person name="Mo K."/>
            <person name="Hu Y."/>
        </authorList>
    </citation>
    <scope>NUCLEOTIDE SEQUENCE [LARGE SCALE GENOMIC DNA]</scope>
    <source>
        <strain evidence="1 2">HB172195</strain>
    </source>
</reference>
<evidence type="ECO:0008006" key="3">
    <source>
        <dbReference type="Google" id="ProtNLM"/>
    </source>
</evidence>
<dbReference type="PANTHER" id="PTHR39185:SF1">
    <property type="entry name" value="SWARMING MOTILITY PROTEIN SWRD"/>
    <property type="match status" value="1"/>
</dbReference>
<accession>A0A5R9F282</accession>
<dbReference type="Proteomes" id="UP000308230">
    <property type="component" value="Unassembled WGS sequence"/>
</dbReference>
<organism evidence="1 2">
    <name type="scientific">Exobacillus caeni</name>
    <dbReference type="NCBI Taxonomy" id="2574798"/>
    <lineage>
        <taxon>Bacteria</taxon>
        <taxon>Bacillati</taxon>
        <taxon>Bacillota</taxon>
        <taxon>Bacilli</taxon>
        <taxon>Bacillales</taxon>
        <taxon>Guptibacillaceae</taxon>
        <taxon>Exobacillus</taxon>
    </lineage>
</organism>
<sequence>MITLTKFNRETFTLNALYIEQVEETPDTLVTLLNGKKFLVREHAEEVNKKIKRFYREIQLLKEISKQNSD</sequence>
<dbReference type="Pfam" id="PF06289">
    <property type="entry name" value="FlbD"/>
    <property type="match status" value="1"/>
</dbReference>
<dbReference type="PANTHER" id="PTHR39185">
    <property type="entry name" value="SWARMING MOTILITY PROTEIN SWRD"/>
    <property type="match status" value="1"/>
</dbReference>
<dbReference type="OrthoDB" id="9799862at2"/>